<dbReference type="SMART" id="SM00487">
    <property type="entry name" value="DEXDc"/>
    <property type="match status" value="1"/>
</dbReference>
<evidence type="ECO:0000313" key="10">
    <source>
        <dbReference type="EMBL" id="SFS66697.1"/>
    </source>
</evidence>
<dbReference type="InterPro" id="IPR011545">
    <property type="entry name" value="DEAD/DEAH_box_helicase_dom"/>
</dbReference>
<feature type="domain" description="Helicase ATP-binding" evidence="8">
    <location>
        <begin position="25"/>
        <end position="201"/>
    </location>
</feature>
<dbReference type="InterPro" id="IPR027417">
    <property type="entry name" value="P-loop_NTPase"/>
</dbReference>
<dbReference type="InterPro" id="IPR000629">
    <property type="entry name" value="RNA-helicase_DEAD-box_CS"/>
</dbReference>
<dbReference type="EMBL" id="FOZW01000003">
    <property type="protein sequence ID" value="SFS66697.1"/>
    <property type="molecule type" value="Genomic_DNA"/>
</dbReference>
<evidence type="ECO:0000256" key="3">
    <source>
        <dbReference type="ARBA" id="ARBA00022806"/>
    </source>
</evidence>
<dbReference type="GO" id="GO:0005524">
    <property type="term" value="F:ATP binding"/>
    <property type="evidence" value="ECO:0007669"/>
    <property type="project" value="UniProtKB-KW"/>
</dbReference>
<keyword evidence="3 6" id="KW-0347">Helicase</keyword>
<dbReference type="PROSITE" id="PS00039">
    <property type="entry name" value="DEAD_ATP_HELICASE"/>
    <property type="match status" value="1"/>
</dbReference>
<feature type="compositionally biased region" description="Basic residues" evidence="7">
    <location>
        <begin position="616"/>
        <end position="627"/>
    </location>
</feature>
<dbReference type="InterPro" id="IPR005580">
    <property type="entry name" value="DbpA/CsdA_RNA-bd_dom"/>
</dbReference>
<dbReference type="GO" id="GO:0005829">
    <property type="term" value="C:cytosol"/>
    <property type="evidence" value="ECO:0007669"/>
    <property type="project" value="TreeGrafter"/>
</dbReference>
<dbReference type="AlphaFoldDB" id="A0A1I6RPP9"/>
<dbReference type="SMART" id="SM00490">
    <property type="entry name" value="HELICc"/>
    <property type="match status" value="1"/>
</dbReference>
<evidence type="ECO:0000256" key="7">
    <source>
        <dbReference type="SAM" id="MobiDB-lite"/>
    </source>
</evidence>
<dbReference type="RefSeq" id="WP_092422972.1">
    <property type="nucleotide sequence ID" value="NZ_FNCL01000003.1"/>
</dbReference>
<evidence type="ECO:0000259" key="9">
    <source>
        <dbReference type="PROSITE" id="PS51194"/>
    </source>
</evidence>
<dbReference type="Gene3D" id="3.40.50.300">
    <property type="entry name" value="P-loop containing nucleotide triphosphate hydrolases"/>
    <property type="match status" value="2"/>
</dbReference>
<dbReference type="Pfam" id="PF00271">
    <property type="entry name" value="Helicase_C"/>
    <property type="match status" value="1"/>
</dbReference>
<dbReference type="CDD" id="cd12252">
    <property type="entry name" value="RRM_DbpA"/>
    <property type="match status" value="1"/>
</dbReference>
<accession>A0A1I6RPP9</accession>
<proteinExistence type="inferred from homology"/>
<dbReference type="Pfam" id="PF00270">
    <property type="entry name" value="DEAD"/>
    <property type="match status" value="1"/>
</dbReference>
<evidence type="ECO:0000256" key="5">
    <source>
        <dbReference type="ARBA" id="ARBA00038437"/>
    </source>
</evidence>
<evidence type="ECO:0000256" key="1">
    <source>
        <dbReference type="ARBA" id="ARBA00022741"/>
    </source>
</evidence>
<dbReference type="Pfam" id="PF03880">
    <property type="entry name" value="DbpA"/>
    <property type="match status" value="1"/>
</dbReference>
<dbReference type="GO" id="GO:0016787">
    <property type="term" value="F:hydrolase activity"/>
    <property type="evidence" value="ECO:0007669"/>
    <property type="project" value="UniProtKB-KW"/>
</dbReference>
<comment type="similarity">
    <text evidence="5 6">Belongs to the DEAD box helicase family.</text>
</comment>
<evidence type="ECO:0000256" key="4">
    <source>
        <dbReference type="ARBA" id="ARBA00022840"/>
    </source>
</evidence>
<feature type="compositionally biased region" description="Basic and acidic residues" evidence="7">
    <location>
        <begin position="541"/>
        <end position="570"/>
    </location>
</feature>
<dbReference type="InterPro" id="IPR014001">
    <property type="entry name" value="Helicase_ATP-bd"/>
</dbReference>
<evidence type="ECO:0000259" key="8">
    <source>
        <dbReference type="PROSITE" id="PS51192"/>
    </source>
</evidence>
<name>A0A1I6RPP9_9RHOB</name>
<keyword evidence="11" id="KW-1185">Reference proteome</keyword>
<feature type="region of interest" description="Disordered" evidence="7">
    <location>
        <begin position="525"/>
        <end position="627"/>
    </location>
</feature>
<dbReference type="GO" id="GO:0003676">
    <property type="term" value="F:nucleic acid binding"/>
    <property type="evidence" value="ECO:0007669"/>
    <property type="project" value="InterPro"/>
</dbReference>
<organism evidence="10 11">
    <name type="scientific">Alloyangia pacifica</name>
    <dbReference type="NCBI Taxonomy" id="311180"/>
    <lineage>
        <taxon>Bacteria</taxon>
        <taxon>Pseudomonadati</taxon>
        <taxon>Pseudomonadota</taxon>
        <taxon>Alphaproteobacteria</taxon>
        <taxon>Rhodobacterales</taxon>
        <taxon>Roseobacteraceae</taxon>
        <taxon>Alloyangia</taxon>
    </lineage>
</organism>
<dbReference type="OrthoDB" id="9805696at2"/>
<dbReference type="GO" id="GO:0003724">
    <property type="term" value="F:RNA helicase activity"/>
    <property type="evidence" value="ECO:0007669"/>
    <property type="project" value="TreeGrafter"/>
</dbReference>
<evidence type="ECO:0000256" key="6">
    <source>
        <dbReference type="RuleBase" id="RU000492"/>
    </source>
</evidence>
<dbReference type="Gene3D" id="3.30.70.330">
    <property type="match status" value="1"/>
</dbReference>
<keyword evidence="1 6" id="KW-0547">Nucleotide-binding</keyword>
<dbReference type="PROSITE" id="PS51192">
    <property type="entry name" value="HELICASE_ATP_BIND_1"/>
    <property type="match status" value="1"/>
</dbReference>
<dbReference type="CDD" id="cd18787">
    <property type="entry name" value="SF2_C_DEAD"/>
    <property type="match status" value="1"/>
</dbReference>
<keyword evidence="4 6" id="KW-0067">ATP-binding</keyword>
<sequence length="627" mass="67903">MKQTLAAALQARGYETLTPVQEAVTDPAIAGADLLVSAQTGSGKTVGFGLAIAPAILGDAESFGAAGAPEALIIAPTRELALQVRRELSWLYAEAGAVMASCVGGMDARTERRALERGAHIVVATPGRLCDHLRRGALDLSQVKAVVLDEADEMLDLGFREDLETILEASNPERQTLLFSATVSPQIAQLAQRYQRDSQRIQVQGGAKQHSDIEYRAVIVAQGDQENAITNLLRFHEAPNAIVFANTRATVSRLVSRLTNRGFAVVGLSGELSQDERSHALQAMRDGRARVCVATDVAARGIDLPNLDLVVHAELPQSNEALLHRSGRTGRAGRKGISALIVPLRDRKKAERIMRFAKVEAEWGEAPTADAVLERDEARMLADPMWTDPSPESDAALVTQITEKYSAEEIAQAMVRQWRSLRSAPEELLPVDARAEKAPRSEPFGPSRWFTVTVGREGNANPRWLLPKICRAGNITRESLGAIRIADELTYVEIADNAVAGFLEALGPDMEVAQGLVMEEVDGLPEELKSAPRGPKKPGGFKKDGGFRKEGGFKKEGGFRKEGGFKKKEGFGGPGKGGFKRKSEDGDFDRPRRDGDKPKGKFGAKKTFRDTDGAHKKAGPKKPHRKG</sequence>
<dbReference type="SUPFAM" id="SSF52540">
    <property type="entry name" value="P-loop containing nucleoside triphosphate hydrolases"/>
    <property type="match status" value="1"/>
</dbReference>
<evidence type="ECO:0000256" key="2">
    <source>
        <dbReference type="ARBA" id="ARBA00022801"/>
    </source>
</evidence>
<reference evidence="11" key="1">
    <citation type="submission" date="2016-10" db="EMBL/GenBank/DDBJ databases">
        <authorList>
            <person name="Varghese N."/>
            <person name="Submissions S."/>
        </authorList>
    </citation>
    <scope>NUCLEOTIDE SEQUENCE [LARGE SCALE GENOMIC DNA]</scope>
    <source>
        <strain evidence="11">DSM 26894</strain>
    </source>
</reference>
<dbReference type="InterPro" id="IPR044742">
    <property type="entry name" value="DEAD/DEAH_RhlB"/>
</dbReference>
<dbReference type="Proteomes" id="UP000199392">
    <property type="component" value="Unassembled WGS sequence"/>
</dbReference>
<feature type="domain" description="Helicase C-terminal" evidence="9">
    <location>
        <begin position="228"/>
        <end position="374"/>
    </location>
</feature>
<dbReference type="PANTHER" id="PTHR47959">
    <property type="entry name" value="ATP-DEPENDENT RNA HELICASE RHLE-RELATED"/>
    <property type="match status" value="1"/>
</dbReference>
<feature type="compositionally biased region" description="Basic and acidic residues" evidence="7">
    <location>
        <begin position="581"/>
        <end position="599"/>
    </location>
</feature>
<dbReference type="CDD" id="cd00268">
    <property type="entry name" value="DEADc"/>
    <property type="match status" value="1"/>
</dbReference>
<keyword evidence="2 6" id="KW-0378">Hydrolase</keyword>
<dbReference type="InterPro" id="IPR001650">
    <property type="entry name" value="Helicase_C-like"/>
</dbReference>
<dbReference type="STRING" id="311180.SAMN04488050_103272"/>
<protein>
    <submittedName>
        <fullName evidence="10">ATP-dependent RNA helicase DeaD</fullName>
    </submittedName>
</protein>
<evidence type="ECO:0000313" key="11">
    <source>
        <dbReference type="Proteomes" id="UP000199392"/>
    </source>
</evidence>
<dbReference type="InterPro" id="IPR012677">
    <property type="entry name" value="Nucleotide-bd_a/b_plait_sf"/>
</dbReference>
<gene>
    <name evidence="10" type="ORF">SAMN04488050_103272</name>
</gene>
<dbReference type="InterPro" id="IPR050079">
    <property type="entry name" value="DEAD_box_RNA_helicase"/>
</dbReference>
<dbReference type="PANTHER" id="PTHR47959:SF1">
    <property type="entry name" value="ATP-DEPENDENT RNA HELICASE DBPA"/>
    <property type="match status" value="1"/>
</dbReference>
<dbReference type="PROSITE" id="PS51194">
    <property type="entry name" value="HELICASE_CTER"/>
    <property type="match status" value="1"/>
</dbReference>